<organism evidence="1 2">
    <name type="scientific">Oceanibaculum indicum</name>
    <dbReference type="NCBI Taxonomy" id="526216"/>
    <lineage>
        <taxon>Bacteria</taxon>
        <taxon>Pseudomonadati</taxon>
        <taxon>Pseudomonadota</taxon>
        <taxon>Alphaproteobacteria</taxon>
        <taxon>Rhodospirillales</taxon>
        <taxon>Oceanibaculaceae</taxon>
        <taxon>Oceanibaculum</taxon>
    </lineage>
</organism>
<dbReference type="Proteomes" id="UP000277424">
    <property type="component" value="Unassembled WGS sequence"/>
</dbReference>
<accession>A0A420WHD6</accession>
<reference evidence="1 2" key="1">
    <citation type="submission" date="2018-10" db="EMBL/GenBank/DDBJ databases">
        <title>Comparative analysis of microorganisms from saline springs in Andes Mountain Range, Colombia.</title>
        <authorList>
            <person name="Rubin E."/>
        </authorList>
    </citation>
    <scope>NUCLEOTIDE SEQUENCE [LARGE SCALE GENOMIC DNA]</scope>
    <source>
        <strain evidence="1 2">USBA 36</strain>
    </source>
</reference>
<comment type="caution">
    <text evidence="1">The sequence shown here is derived from an EMBL/GenBank/DDBJ whole genome shotgun (WGS) entry which is preliminary data.</text>
</comment>
<dbReference type="AlphaFoldDB" id="A0A420WHD6"/>
<dbReference type="OrthoDB" id="7361798at2"/>
<sequence length="70" mass="7786">MKKPSIGVGDRFGQVDGYGRLVSWSVEQVMDHHGIPHACIVSAHDPSRRKTVALSVLLRDGSYMRQDSLH</sequence>
<name>A0A420WHD6_9PROT</name>
<gene>
    <name evidence="1" type="ORF">BCL74_2368</name>
</gene>
<evidence type="ECO:0000313" key="2">
    <source>
        <dbReference type="Proteomes" id="UP000277424"/>
    </source>
</evidence>
<dbReference type="RefSeq" id="WP_008945153.1">
    <property type="nucleotide sequence ID" value="NZ_RBIG01000002.1"/>
</dbReference>
<dbReference type="EMBL" id="RBIG01000002">
    <property type="protein sequence ID" value="RKQ70420.1"/>
    <property type="molecule type" value="Genomic_DNA"/>
</dbReference>
<protein>
    <submittedName>
        <fullName evidence="1">Uncharacterized protein</fullName>
    </submittedName>
</protein>
<proteinExistence type="predicted"/>
<evidence type="ECO:0000313" key="1">
    <source>
        <dbReference type="EMBL" id="RKQ70420.1"/>
    </source>
</evidence>